<sequence>MAQFNLYQEEYHPSPIMHIWLEFKRSHFALVGFAVLLLFCVITILAPLLAPYDPNVQNTNAILLPPAWEGNGTIAHLFGTNALGQDVFSRTLHACRITFGSSVILVFIALVVGVALGTLAGMNRGVKSSILNHLLDSLMAVPTLLIAIIIVAILGTGLANSMLAIILALIPQFVHQTRNFVREEMKKDYILLDRLDGASSFRIFWKSILPGMFELLAVQSTLALSVAIIDISALGFLNLGAQSPVVELGASLSQSLEVAYSAPWLIALPGFCIFLMVLSINIVGEGLRSALRNRLIH</sequence>
<keyword evidence="7 9" id="KW-0472">Membrane</keyword>
<evidence type="ECO:0000256" key="2">
    <source>
        <dbReference type="ARBA" id="ARBA00022448"/>
    </source>
</evidence>
<dbReference type="Gene3D" id="1.10.3720.10">
    <property type="entry name" value="MetI-like"/>
    <property type="match status" value="1"/>
</dbReference>
<keyword evidence="3" id="KW-1003">Cell membrane</keyword>
<evidence type="ECO:0000256" key="9">
    <source>
        <dbReference type="RuleBase" id="RU363032"/>
    </source>
</evidence>
<dbReference type="EMBL" id="JAVRIE010000003">
    <property type="protein sequence ID" value="MDT0582887.1"/>
    <property type="molecule type" value="Genomic_DNA"/>
</dbReference>
<feature type="transmembrane region" description="Helical" evidence="9">
    <location>
        <begin position="215"/>
        <end position="241"/>
    </location>
</feature>
<dbReference type="GO" id="GO:0055085">
    <property type="term" value="P:transmembrane transport"/>
    <property type="evidence" value="ECO:0007669"/>
    <property type="project" value="InterPro"/>
</dbReference>
<gene>
    <name evidence="11" type="ORF">RM544_10070</name>
</gene>
<dbReference type="PANTHER" id="PTHR43386">
    <property type="entry name" value="OLIGOPEPTIDE TRANSPORT SYSTEM PERMEASE PROTEIN APPC"/>
    <property type="match status" value="1"/>
</dbReference>
<dbReference type="InterPro" id="IPR025966">
    <property type="entry name" value="OppC_N"/>
</dbReference>
<dbReference type="InterPro" id="IPR035906">
    <property type="entry name" value="MetI-like_sf"/>
</dbReference>
<comment type="similarity">
    <text evidence="8">Belongs to the binding-protein-dependent transport system permease family. OppBC subfamily.</text>
</comment>
<evidence type="ECO:0000259" key="10">
    <source>
        <dbReference type="PROSITE" id="PS50928"/>
    </source>
</evidence>
<evidence type="ECO:0000256" key="4">
    <source>
        <dbReference type="ARBA" id="ARBA00022519"/>
    </source>
</evidence>
<keyword evidence="2 9" id="KW-0813">Transport</keyword>
<feature type="domain" description="ABC transmembrane type-1" evidence="10">
    <location>
        <begin position="99"/>
        <end position="284"/>
    </location>
</feature>
<protein>
    <submittedName>
        <fullName evidence="11">ABC transporter permease subunit</fullName>
    </submittedName>
</protein>
<keyword evidence="12" id="KW-1185">Reference proteome</keyword>
<evidence type="ECO:0000256" key="7">
    <source>
        <dbReference type="ARBA" id="ARBA00023136"/>
    </source>
</evidence>
<evidence type="ECO:0000313" key="11">
    <source>
        <dbReference type="EMBL" id="MDT0582887.1"/>
    </source>
</evidence>
<evidence type="ECO:0000256" key="6">
    <source>
        <dbReference type="ARBA" id="ARBA00022989"/>
    </source>
</evidence>
<keyword evidence="5 9" id="KW-0812">Transmembrane</keyword>
<dbReference type="CDD" id="cd06261">
    <property type="entry name" value="TM_PBP2"/>
    <property type="match status" value="1"/>
</dbReference>
<dbReference type="Pfam" id="PF12911">
    <property type="entry name" value="OppC_N"/>
    <property type="match status" value="1"/>
</dbReference>
<dbReference type="Proteomes" id="UP001249020">
    <property type="component" value="Unassembled WGS sequence"/>
</dbReference>
<dbReference type="InterPro" id="IPR000515">
    <property type="entry name" value="MetI-like"/>
</dbReference>
<dbReference type="Pfam" id="PF00528">
    <property type="entry name" value="BPD_transp_1"/>
    <property type="match status" value="1"/>
</dbReference>
<keyword evidence="4" id="KW-0997">Cell inner membrane</keyword>
<dbReference type="SUPFAM" id="SSF161098">
    <property type="entry name" value="MetI-like"/>
    <property type="match status" value="1"/>
</dbReference>
<dbReference type="PROSITE" id="PS50928">
    <property type="entry name" value="ABC_TM1"/>
    <property type="match status" value="1"/>
</dbReference>
<evidence type="ECO:0000256" key="5">
    <source>
        <dbReference type="ARBA" id="ARBA00022692"/>
    </source>
</evidence>
<dbReference type="AlphaFoldDB" id="A0AAW8R120"/>
<proteinExistence type="inferred from homology"/>
<organism evidence="11 12">
    <name type="scientific">Brumicola blandensis</name>
    <dbReference type="NCBI Taxonomy" id="3075611"/>
    <lineage>
        <taxon>Bacteria</taxon>
        <taxon>Pseudomonadati</taxon>
        <taxon>Pseudomonadota</taxon>
        <taxon>Gammaproteobacteria</taxon>
        <taxon>Alteromonadales</taxon>
        <taxon>Alteromonadaceae</taxon>
        <taxon>Brumicola</taxon>
    </lineage>
</organism>
<dbReference type="GO" id="GO:0005886">
    <property type="term" value="C:plasma membrane"/>
    <property type="evidence" value="ECO:0007669"/>
    <property type="project" value="UniProtKB-SubCell"/>
</dbReference>
<evidence type="ECO:0000256" key="3">
    <source>
        <dbReference type="ARBA" id="ARBA00022475"/>
    </source>
</evidence>
<dbReference type="InterPro" id="IPR050366">
    <property type="entry name" value="BP-dependent_transpt_permease"/>
</dbReference>
<feature type="transmembrane region" description="Helical" evidence="9">
    <location>
        <begin position="261"/>
        <end position="284"/>
    </location>
</feature>
<keyword evidence="6 9" id="KW-1133">Transmembrane helix</keyword>
<evidence type="ECO:0000256" key="1">
    <source>
        <dbReference type="ARBA" id="ARBA00004429"/>
    </source>
</evidence>
<dbReference type="RefSeq" id="WP_311361657.1">
    <property type="nucleotide sequence ID" value="NZ_JAVRIE010000003.1"/>
</dbReference>
<reference evidence="11 12" key="1">
    <citation type="submission" date="2023-09" db="EMBL/GenBank/DDBJ databases">
        <authorList>
            <person name="Rey-Velasco X."/>
        </authorList>
    </citation>
    <scope>NUCLEOTIDE SEQUENCE [LARGE SCALE GENOMIC DNA]</scope>
    <source>
        <strain evidence="11 12">W409</strain>
    </source>
</reference>
<accession>A0AAW8R120</accession>
<evidence type="ECO:0000256" key="8">
    <source>
        <dbReference type="ARBA" id="ARBA00024202"/>
    </source>
</evidence>
<feature type="transmembrane region" description="Helical" evidence="9">
    <location>
        <begin position="134"/>
        <end position="155"/>
    </location>
</feature>
<feature type="transmembrane region" description="Helical" evidence="9">
    <location>
        <begin position="28"/>
        <end position="50"/>
    </location>
</feature>
<evidence type="ECO:0000313" key="12">
    <source>
        <dbReference type="Proteomes" id="UP001249020"/>
    </source>
</evidence>
<comment type="caution">
    <text evidence="11">The sequence shown here is derived from an EMBL/GenBank/DDBJ whole genome shotgun (WGS) entry which is preliminary data.</text>
</comment>
<dbReference type="PANTHER" id="PTHR43386:SF5">
    <property type="entry name" value="PUTRESCINE EXPORT SYSTEM PERMEASE PROTEIN SAPC"/>
    <property type="match status" value="1"/>
</dbReference>
<name>A0AAW8R120_9ALTE</name>
<feature type="transmembrane region" description="Helical" evidence="9">
    <location>
        <begin position="97"/>
        <end position="122"/>
    </location>
</feature>
<comment type="subcellular location">
    <subcellularLocation>
        <location evidence="1">Cell inner membrane</location>
        <topology evidence="1">Multi-pass membrane protein</topology>
    </subcellularLocation>
    <subcellularLocation>
        <location evidence="9">Cell membrane</location>
        <topology evidence="9">Multi-pass membrane protein</topology>
    </subcellularLocation>
</comment>